<dbReference type="RefSeq" id="WP_093041274.1">
    <property type="nucleotide sequence ID" value="NZ_FNQR01000001.1"/>
</dbReference>
<feature type="transmembrane region" description="Helical" evidence="1">
    <location>
        <begin position="6"/>
        <end position="27"/>
    </location>
</feature>
<sequence>MNIEVLILFLNATLVTVVSTIVVIAILRKQYLPVIRELEKKEEQEVKGEDENKNIKSNI</sequence>
<accession>A0A1H3VX59</accession>
<evidence type="ECO:0008006" key="4">
    <source>
        <dbReference type="Google" id="ProtNLM"/>
    </source>
</evidence>
<dbReference type="OrthoDB" id="2973829at2"/>
<reference evidence="2 3" key="1">
    <citation type="submission" date="2016-10" db="EMBL/GenBank/DDBJ databases">
        <authorList>
            <person name="de Groot N.N."/>
        </authorList>
    </citation>
    <scope>NUCLEOTIDE SEQUENCE [LARGE SCALE GENOMIC DNA]</scope>
    <source>
        <strain evidence="2 3">CCM7597</strain>
    </source>
</reference>
<name>A0A1H3VX59_9BACI</name>
<evidence type="ECO:0000256" key="1">
    <source>
        <dbReference type="SAM" id="Phobius"/>
    </source>
</evidence>
<keyword evidence="1" id="KW-0812">Transmembrane</keyword>
<keyword evidence="1" id="KW-0472">Membrane</keyword>
<organism evidence="2 3">
    <name type="scientific">Thalassobacillus cyri</name>
    <dbReference type="NCBI Taxonomy" id="571932"/>
    <lineage>
        <taxon>Bacteria</taxon>
        <taxon>Bacillati</taxon>
        <taxon>Bacillota</taxon>
        <taxon>Bacilli</taxon>
        <taxon>Bacillales</taxon>
        <taxon>Bacillaceae</taxon>
        <taxon>Thalassobacillus</taxon>
    </lineage>
</organism>
<evidence type="ECO:0000313" key="3">
    <source>
        <dbReference type="Proteomes" id="UP000198584"/>
    </source>
</evidence>
<dbReference type="Proteomes" id="UP000198584">
    <property type="component" value="Unassembled WGS sequence"/>
</dbReference>
<protein>
    <recommendedName>
        <fullName evidence="4">Tumour necrosis factor receptor superfamily member 19</fullName>
    </recommendedName>
</protein>
<gene>
    <name evidence="2" type="ORF">SAMN05421743_101198</name>
</gene>
<evidence type="ECO:0000313" key="2">
    <source>
        <dbReference type="EMBL" id="SDZ78692.1"/>
    </source>
</evidence>
<keyword evidence="1" id="KW-1133">Transmembrane helix</keyword>
<dbReference type="EMBL" id="FNQR01000001">
    <property type="protein sequence ID" value="SDZ78692.1"/>
    <property type="molecule type" value="Genomic_DNA"/>
</dbReference>
<dbReference type="AlphaFoldDB" id="A0A1H3VX59"/>
<keyword evidence="3" id="KW-1185">Reference proteome</keyword>
<dbReference type="STRING" id="571932.SAMN05421743_101198"/>
<proteinExistence type="predicted"/>